<dbReference type="Proteomes" id="UP000272706">
    <property type="component" value="Unassembled WGS sequence"/>
</dbReference>
<reference evidence="2 3" key="1">
    <citation type="submission" date="2018-09" db="EMBL/GenBank/DDBJ databases">
        <title>Mesorhizobium carmichaelinearum sp. nov. isolated from Carmichaelinea spp. root nodules in New Zealand.</title>
        <authorList>
            <person name="De Meyer S.E."/>
        </authorList>
    </citation>
    <scope>NUCLEOTIDE SEQUENCE [LARGE SCALE GENOMIC DNA]</scope>
    <source>
        <strain evidence="2 3">ICMP19557</strain>
    </source>
</reference>
<evidence type="ECO:0000313" key="3">
    <source>
        <dbReference type="Proteomes" id="UP000272706"/>
    </source>
</evidence>
<accession>A0A3A5KKN9</accession>
<evidence type="ECO:0000313" key="2">
    <source>
        <dbReference type="EMBL" id="RJT36339.1"/>
    </source>
</evidence>
<protein>
    <submittedName>
        <fullName evidence="2">Uncharacterized protein</fullName>
    </submittedName>
</protein>
<proteinExistence type="predicted"/>
<evidence type="ECO:0000256" key="1">
    <source>
        <dbReference type="SAM" id="MobiDB-lite"/>
    </source>
</evidence>
<organism evidence="2 3">
    <name type="scientific">Mesorhizobium waimense</name>
    <dbReference type="NCBI Taxonomy" id="1300307"/>
    <lineage>
        <taxon>Bacteria</taxon>
        <taxon>Pseudomonadati</taxon>
        <taxon>Pseudomonadota</taxon>
        <taxon>Alphaproteobacteria</taxon>
        <taxon>Hyphomicrobiales</taxon>
        <taxon>Phyllobacteriaceae</taxon>
        <taxon>Mesorhizobium</taxon>
    </lineage>
</organism>
<gene>
    <name evidence="2" type="ORF">D3227_19725</name>
</gene>
<name>A0A3A5KKN9_9HYPH</name>
<comment type="caution">
    <text evidence="2">The sequence shown here is derived from an EMBL/GenBank/DDBJ whole genome shotgun (WGS) entry which is preliminary data.</text>
</comment>
<sequence length="85" mass="8977">MSLLFSEANECQGCSGTGRIFECPRWRASNGHCCPAGTHRHICHGTTVHCSECAGTGGTARRQPPARDRGNQTGVVIGTNGTFDS</sequence>
<feature type="region of interest" description="Disordered" evidence="1">
    <location>
        <begin position="56"/>
        <end position="85"/>
    </location>
</feature>
<dbReference type="EMBL" id="QZWZ01000015">
    <property type="protein sequence ID" value="RJT36339.1"/>
    <property type="molecule type" value="Genomic_DNA"/>
</dbReference>
<dbReference type="AlphaFoldDB" id="A0A3A5KKN9"/>
<keyword evidence="3" id="KW-1185">Reference proteome</keyword>
<feature type="compositionally biased region" description="Polar residues" evidence="1">
    <location>
        <begin position="71"/>
        <end position="85"/>
    </location>
</feature>